<dbReference type="Gene3D" id="1.10.1740.10">
    <property type="match status" value="1"/>
</dbReference>
<evidence type="ECO:0000313" key="3">
    <source>
        <dbReference type="Proteomes" id="UP000774570"/>
    </source>
</evidence>
<dbReference type="Proteomes" id="UP000774570">
    <property type="component" value="Unassembled WGS sequence"/>
</dbReference>
<evidence type="ECO:0000256" key="1">
    <source>
        <dbReference type="SAM" id="MobiDB-lite"/>
    </source>
</evidence>
<dbReference type="EMBL" id="JAIBOA010000011">
    <property type="protein sequence ID" value="MBW8484392.1"/>
    <property type="molecule type" value="Genomic_DNA"/>
</dbReference>
<reference evidence="2 3" key="1">
    <citation type="submission" date="2021-07" db="EMBL/GenBank/DDBJ databases">
        <title>Actinomadura sp. PM05-2 isolated from lichen.</title>
        <authorList>
            <person name="Somphong A."/>
            <person name="Phongsopitanun W."/>
            <person name="Tanasupawat S."/>
            <person name="Peongsungnone V."/>
        </authorList>
    </citation>
    <scope>NUCLEOTIDE SEQUENCE [LARGE SCALE GENOMIC DNA]</scope>
    <source>
        <strain evidence="2 3">PM05-2</strain>
    </source>
</reference>
<sequence length="404" mass="39933">MRGDLGSLYDAHADRLYAHCWSLLGDAQAAAAVTDAFAAAVRHPPRGDSVLWLYSLSRSACTDRGAFDGAAFGTGDGDALVRAASALRADHREALLLWAGDWLEPGDIARVLGVAPDTARDMLHAARTRLERGVLDILMRGATGADLELITAFEKGRLPQLLARRAPDRAPAWLRERVLALGEDGAQQPLAALTAPAPLVVIGRPPVPVARARRGLSKGFAAAAGIAASVVAAVGLLASWPAARGVGVGAATPTSGESDAATAQQTSAAPVGTARTPAPNGPATVQGTAAQEDGGDPVSATASAPPSAPGGGAPAQGGDGGGGVAAPPPSNGTGSAPAPAEPPAASEPSEPSAPADPPDTSAPAEPPATSEPPAEETPPAEPSDPPAGAETPAPTENPAPAPSG</sequence>
<dbReference type="SUPFAM" id="SSF88659">
    <property type="entry name" value="Sigma3 and sigma4 domains of RNA polymerase sigma factors"/>
    <property type="match status" value="1"/>
</dbReference>
<protein>
    <recommendedName>
        <fullName evidence="4">Sigma-70 family RNA polymerase sigma factor</fullName>
    </recommendedName>
</protein>
<proteinExistence type="predicted"/>
<dbReference type="Gene3D" id="1.10.10.10">
    <property type="entry name" value="Winged helix-like DNA-binding domain superfamily/Winged helix DNA-binding domain"/>
    <property type="match status" value="1"/>
</dbReference>
<feature type="compositionally biased region" description="Low complexity" evidence="1">
    <location>
        <begin position="331"/>
        <end position="363"/>
    </location>
</feature>
<feature type="compositionally biased region" description="Gly residues" evidence="1">
    <location>
        <begin position="309"/>
        <end position="324"/>
    </location>
</feature>
<keyword evidence="3" id="KW-1185">Reference proteome</keyword>
<dbReference type="InterPro" id="IPR013324">
    <property type="entry name" value="RNA_pol_sigma_r3/r4-like"/>
</dbReference>
<comment type="caution">
    <text evidence="2">The sequence shown here is derived from an EMBL/GenBank/DDBJ whole genome shotgun (WGS) entry which is preliminary data.</text>
</comment>
<evidence type="ECO:0008006" key="4">
    <source>
        <dbReference type="Google" id="ProtNLM"/>
    </source>
</evidence>
<gene>
    <name evidence="2" type="ORF">K1Y72_18560</name>
</gene>
<feature type="region of interest" description="Disordered" evidence="1">
    <location>
        <begin position="249"/>
        <end position="404"/>
    </location>
</feature>
<feature type="compositionally biased region" description="Pro residues" evidence="1">
    <location>
        <begin position="395"/>
        <end position="404"/>
    </location>
</feature>
<organism evidence="2 3">
    <name type="scientific">Actinomadura parmotrematis</name>
    <dbReference type="NCBI Taxonomy" id="2864039"/>
    <lineage>
        <taxon>Bacteria</taxon>
        <taxon>Bacillati</taxon>
        <taxon>Actinomycetota</taxon>
        <taxon>Actinomycetes</taxon>
        <taxon>Streptosporangiales</taxon>
        <taxon>Thermomonosporaceae</taxon>
        <taxon>Actinomadura</taxon>
    </lineage>
</organism>
<evidence type="ECO:0000313" key="2">
    <source>
        <dbReference type="EMBL" id="MBW8484392.1"/>
    </source>
</evidence>
<dbReference type="RefSeq" id="WP_220167622.1">
    <property type="nucleotide sequence ID" value="NZ_JAIBOA010000011.1"/>
</dbReference>
<name>A0ABS7FXR7_9ACTN</name>
<feature type="compositionally biased region" description="Pro residues" evidence="1">
    <location>
        <begin position="364"/>
        <end position="385"/>
    </location>
</feature>
<feature type="compositionally biased region" description="Low complexity" evidence="1">
    <location>
        <begin position="258"/>
        <end position="269"/>
    </location>
</feature>
<dbReference type="InterPro" id="IPR036388">
    <property type="entry name" value="WH-like_DNA-bd_sf"/>
</dbReference>
<accession>A0ABS7FXR7</accession>